<dbReference type="AlphaFoldDB" id="A0A6N7USY2"/>
<dbReference type="GO" id="GO:0005524">
    <property type="term" value="F:ATP binding"/>
    <property type="evidence" value="ECO:0007669"/>
    <property type="project" value="UniProtKB-KW"/>
</dbReference>
<dbReference type="Pfam" id="PF00005">
    <property type="entry name" value="ABC_tran"/>
    <property type="match status" value="1"/>
</dbReference>
<evidence type="ECO:0000259" key="4">
    <source>
        <dbReference type="PROSITE" id="PS50893"/>
    </source>
</evidence>
<name>A0A6N7USY2_9FIRM</name>
<dbReference type="Proteomes" id="UP000434409">
    <property type="component" value="Unassembled WGS sequence"/>
</dbReference>
<dbReference type="GO" id="GO:0016887">
    <property type="term" value="F:ATP hydrolysis activity"/>
    <property type="evidence" value="ECO:0007669"/>
    <property type="project" value="InterPro"/>
</dbReference>
<keyword evidence="1" id="KW-0813">Transport</keyword>
<reference evidence="5 6" key="1">
    <citation type="submission" date="2019-08" db="EMBL/GenBank/DDBJ databases">
        <title>In-depth cultivation of the pig gut microbiome towards novel bacterial diversity and tailored functional studies.</title>
        <authorList>
            <person name="Wylensek D."/>
            <person name="Hitch T.C.A."/>
            <person name="Clavel T."/>
        </authorList>
    </citation>
    <scope>NUCLEOTIDE SEQUENCE [LARGE SCALE GENOMIC DNA]</scope>
    <source>
        <strain evidence="5 6">68-1-5</strain>
    </source>
</reference>
<comment type="caution">
    <text evidence="5">The sequence shown here is derived from an EMBL/GenBank/DDBJ whole genome shotgun (WGS) entry which is preliminary data.</text>
</comment>
<dbReference type="InterPro" id="IPR003439">
    <property type="entry name" value="ABC_transporter-like_ATP-bd"/>
</dbReference>
<proteinExistence type="predicted"/>
<evidence type="ECO:0000313" key="6">
    <source>
        <dbReference type="Proteomes" id="UP000434409"/>
    </source>
</evidence>
<gene>
    <name evidence="5" type="ORF">FYJ34_06575</name>
</gene>
<evidence type="ECO:0000313" key="5">
    <source>
        <dbReference type="EMBL" id="MSR93924.1"/>
    </source>
</evidence>
<dbReference type="InterPro" id="IPR051782">
    <property type="entry name" value="ABC_Transporter_VariousFunc"/>
</dbReference>
<keyword evidence="3 5" id="KW-0067">ATP-binding</keyword>
<dbReference type="EMBL" id="VULY01000018">
    <property type="protein sequence ID" value="MSR93924.1"/>
    <property type="molecule type" value="Genomic_DNA"/>
</dbReference>
<dbReference type="SUPFAM" id="SSF52540">
    <property type="entry name" value="P-loop containing nucleoside triphosphate hydrolases"/>
    <property type="match status" value="1"/>
</dbReference>
<dbReference type="RefSeq" id="WP_154477163.1">
    <property type="nucleotide sequence ID" value="NZ_VULY01000018.1"/>
</dbReference>
<dbReference type="InterPro" id="IPR003593">
    <property type="entry name" value="AAA+_ATPase"/>
</dbReference>
<evidence type="ECO:0000256" key="1">
    <source>
        <dbReference type="ARBA" id="ARBA00022448"/>
    </source>
</evidence>
<dbReference type="PANTHER" id="PTHR42939:SF3">
    <property type="entry name" value="ABC TRANSPORTER ATP-BINDING COMPONENT"/>
    <property type="match status" value="1"/>
</dbReference>
<sequence length="283" mass="32291">MSNFAIETKNLVKRFDGFTLGPIDLCIPRGAIVGYIGQNGAGKSTTIKLLLGLLHKDAGEIRILDEKNPKSMELKDKLGVVFDDLLMPEEMTFTDVEKFCSKVYSKWDKARFHRLREHFHLPEAQMIKHYSRGMRMKLSMAVALSHTAEILILDEATSGLDPIVREEILELLLDFMQDENHTIFVSSHILSDLEKIADYIAFIHNGKILFMEAKDELKENYGICTLSDKDVKNIEETAIIGKRIHAFGQELLVKRDLIPKGIALQKPSIEDIMIYFVKGEKRR</sequence>
<dbReference type="SMART" id="SM00382">
    <property type="entry name" value="AAA"/>
    <property type="match status" value="1"/>
</dbReference>
<evidence type="ECO:0000256" key="3">
    <source>
        <dbReference type="ARBA" id="ARBA00022840"/>
    </source>
</evidence>
<dbReference type="CDD" id="cd03230">
    <property type="entry name" value="ABC_DR_subfamily_A"/>
    <property type="match status" value="1"/>
</dbReference>
<organism evidence="5 6">
    <name type="scientific">Suipraeoptans intestinalis</name>
    <dbReference type="NCBI Taxonomy" id="2606628"/>
    <lineage>
        <taxon>Bacteria</taxon>
        <taxon>Bacillati</taxon>
        <taxon>Bacillota</taxon>
        <taxon>Clostridia</taxon>
        <taxon>Lachnospirales</taxon>
        <taxon>Lachnospiraceae</taxon>
        <taxon>Suipraeoptans</taxon>
    </lineage>
</organism>
<protein>
    <submittedName>
        <fullName evidence="5">ABC transporter ATP-binding protein</fullName>
    </submittedName>
</protein>
<feature type="domain" description="ABC transporter" evidence="4">
    <location>
        <begin position="6"/>
        <end position="230"/>
    </location>
</feature>
<dbReference type="PROSITE" id="PS50893">
    <property type="entry name" value="ABC_TRANSPORTER_2"/>
    <property type="match status" value="1"/>
</dbReference>
<keyword evidence="6" id="KW-1185">Reference proteome</keyword>
<dbReference type="PANTHER" id="PTHR42939">
    <property type="entry name" value="ABC TRANSPORTER ATP-BINDING PROTEIN ALBC-RELATED"/>
    <property type="match status" value="1"/>
</dbReference>
<evidence type="ECO:0000256" key="2">
    <source>
        <dbReference type="ARBA" id="ARBA00022741"/>
    </source>
</evidence>
<keyword evidence="2" id="KW-0547">Nucleotide-binding</keyword>
<accession>A0A6N7USY2</accession>
<dbReference type="Gene3D" id="3.40.50.300">
    <property type="entry name" value="P-loop containing nucleotide triphosphate hydrolases"/>
    <property type="match status" value="1"/>
</dbReference>
<dbReference type="InterPro" id="IPR027417">
    <property type="entry name" value="P-loop_NTPase"/>
</dbReference>